<accession>A0ACB9JEE5</accession>
<comment type="caution">
    <text evidence="1">The sequence shown here is derived from an EMBL/GenBank/DDBJ whole genome shotgun (WGS) entry which is preliminary data.</text>
</comment>
<gene>
    <name evidence="1" type="ORF">L1987_11443</name>
</gene>
<protein>
    <submittedName>
        <fullName evidence="1">Uncharacterized protein</fullName>
    </submittedName>
</protein>
<name>A0ACB9JEE5_9ASTR</name>
<reference evidence="2" key="1">
    <citation type="journal article" date="2022" name="Mol. Ecol. Resour.">
        <title>The genomes of chicory, endive, great burdock and yacon provide insights into Asteraceae palaeo-polyploidization history and plant inulin production.</title>
        <authorList>
            <person name="Fan W."/>
            <person name="Wang S."/>
            <person name="Wang H."/>
            <person name="Wang A."/>
            <person name="Jiang F."/>
            <person name="Liu H."/>
            <person name="Zhao H."/>
            <person name="Xu D."/>
            <person name="Zhang Y."/>
        </authorList>
    </citation>
    <scope>NUCLEOTIDE SEQUENCE [LARGE SCALE GENOMIC DNA]</scope>
    <source>
        <strain evidence="2">cv. Yunnan</strain>
    </source>
</reference>
<evidence type="ECO:0000313" key="1">
    <source>
        <dbReference type="EMBL" id="KAI3817647.1"/>
    </source>
</evidence>
<keyword evidence="2" id="KW-1185">Reference proteome</keyword>
<reference evidence="1 2" key="2">
    <citation type="journal article" date="2022" name="Mol. Ecol. Resour.">
        <title>The genomes of chicory, endive, great burdock and yacon provide insights into Asteraceae paleo-polyploidization history and plant inulin production.</title>
        <authorList>
            <person name="Fan W."/>
            <person name="Wang S."/>
            <person name="Wang H."/>
            <person name="Wang A."/>
            <person name="Jiang F."/>
            <person name="Liu H."/>
            <person name="Zhao H."/>
            <person name="Xu D."/>
            <person name="Zhang Y."/>
        </authorList>
    </citation>
    <scope>NUCLEOTIDE SEQUENCE [LARGE SCALE GENOMIC DNA]</scope>
    <source>
        <strain evidence="2">cv. Yunnan</strain>
        <tissue evidence="1">Leaves</tissue>
    </source>
</reference>
<dbReference type="Proteomes" id="UP001056120">
    <property type="component" value="Linkage Group LG04"/>
</dbReference>
<sequence length="633" mass="71089">MEGWLYLIRSNRFGLQYSRKRYFILEENCLKSFKSKPVSDSEDPLRSATVDSCIRVIDNGRESFSRKVFFIFTLYNTSDHNDCLKLGASNPEEAARWIHSLKDVAMEPGSNSKRRWQPFRLNDSKNAATRKRSVDWTSSATMHVDAMTSDVIAPSQWKIFGCKNGLRLFKEAKDNNSSERTSNDFPAIMAVGVIEGACEAVFRTFMGMSRRDLLLRRYWRREDDGTYGGGLVVSPLNQGKECVVKQMLSIDWKLWSSYLPKTSARSMTIRMLGRVSALKELFRAKGGDQFPSEFLTGEVESIQTSEEQIKQEEGDLMEQEDGAMEDANDASVSCSSSLVGLNDAYDEFYDVPEPSGDKQDMNSQEEQQISPNLSKAASFVKKLNGLASQRTSVTNCYGSTLLKDSTFNTPCTWAASDPFLFLVRGRNYLKDNEKNKAKGTMMEMVGADWLQSDKREDDLAGRPGGVVQKYAAKGGPEFFFVINMQVPGTTTYNLVLYYMTRTPLEESLLLERFVHGDDAFRNSRFKLIPYISKGSWLVKQSVGKKACLVGQALEVNYCRGKNYLELDVDVGSSTVARGVANLVLGYLNNLIVEMAFLIQANTQDELPESLLGTCRLNHMDTAKSVSVDSINNI</sequence>
<dbReference type="EMBL" id="CM042021">
    <property type="protein sequence ID" value="KAI3817647.1"/>
    <property type="molecule type" value="Genomic_DNA"/>
</dbReference>
<organism evidence="1 2">
    <name type="scientific">Smallanthus sonchifolius</name>
    <dbReference type="NCBI Taxonomy" id="185202"/>
    <lineage>
        <taxon>Eukaryota</taxon>
        <taxon>Viridiplantae</taxon>
        <taxon>Streptophyta</taxon>
        <taxon>Embryophyta</taxon>
        <taxon>Tracheophyta</taxon>
        <taxon>Spermatophyta</taxon>
        <taxon>Magnoliopsida</taxon>
        <taxon>eudicotyledons</taxon>
        <taxon>Gunneridae</taxon>
        <taxon>Pentapetalae</taxon>
        <taxon>asterids</taxon>
        <taxon>campanulids</taxon>
        <taxon>Asterales</taxon>
        <taxon>Asteraceae</taxon>
        <taxon>Asteroideae</taxon>
        <taxon>Heliantheae alliance</taxon>
        <taxon>Millerieae</taxon>
        <taxon>Smallanthus</taxon>
    </lineage>
</organism>
<evidence type="ECO:0000313" key="2">
    <source>
        <dbReference type="Proteomes" id="UP001056120"/>
    </source>
</evidence>
<proteinExistence type="predicted"/>